<dbReference type="InterPro" id="IPR000160">
    <property type="entry name" value="GGDEF_dom"/>
</dbReference>
<dbReference type="OrthoDB" id="9812260at2"/>
<dbReference type="FunFam" id="3.30.70.270:FF:000001">
    <property type="entry name" value="Diguanylate cyclase domain protein"/>
    <property type="match status" value="1"/>
</dbReference>
<dbReference type="CDD" id="cd01949">
    <property type="entry name" value="GGDEF"/>
    <property type="match status" value="1"/>
</dbReference>
<feature type="transmembrane region" description="Helical" evidence="1">
    <location>
        <begin position="21"/>
        <end position="48"/>
    </location>
</feature>
<protein>
    <submittedName>
        <fullName evidence="3">Diguanylate cyclase</fullName>
    </submittedName>
</protein>
<keyword evidence="1" id="KW-0812">Transmembrane</keyword>
<feature type="transmembrane region" description="Helical" evidence="1">
    <location>
        <begin position="130"/>
        <end position="149"/>
    </location>
</feature>
<dbReference type="AlphaFoldDB" id="A0A5C1YQ35"/>
<accession>A0A5C1YQ35</accession>
<dbReference type="SMART" id="SM00267">
    <property type="entry name" value="GGDEF"/>
    <property type="match status" value="1"/>
</dbReference>
<keyword evidence="1" id="KW-1133">Transmembrane helix</keyword>
<evidence type="ECO:0000256" key="1">
    <source>
        <dbReference type="SAM" id="Phobius"/>
    </source>
</evidence>
<feature type="domain" description="GGDEF" evidence="2">
    <location>
        <begin position="191"/>
        <end position="324"/>
    </location>
</feature>
<keyword evidence="1" id="KW-0472">Membrane</keyword>
<dbReference type="PROSITE" id="PS50887">
    <property type="entry name" value="GGDEF"/>
    <property type="match status" value="1"/>
</dbReference>
<evidence type="ECO:0000313" key="3">
    <source>
        <dbReference type="EMBL" id="QEO17658.1"/>
    </source>
</evidence>
<dbReference type="PANTHER" id="PTHR46663:SF2">
    <property type="entry name" value="GGDEF DOMAIN-CONTAINING PROTEIN"/>
    <property type="match status" value="1"/>
</dbReference>
<dbReference type="SUPFAM" id="SSF55073">
    <property type="entry name" value="Nucleotide cyclase"/>
    <property type="match status" value="1"/>
</dbReference>
<proteinExistence type="predicted"/>
<dbReference type="InterPro" id="IPR052163">
    <property type="entry name" value="DGC-Regulatory_Protein"/>
</dbReference>
<reference evidence="3 4" key="1">
    <citation type="submission" date="2019-09" db="EMBL/GenBank/DDBJ databases">
        <title>Genome sequencing of strain KACC 21233.</title>
        <authorList>
            <person name="Heo J."/>
            <person name="Kim S.-J."/>
            <person name="Kim J.-S."/>
            <person name="Hong S.-B."/>
            <person name="Kwon S.-W."/>
        </authorList>
    </citation>
    <scope>NUCLEOTIDE SEQUENCE [LARGE SCALE GENOMIC DNA]</scope>
    <source>
        <strain evidence="3 4">KACC 21233</strain>
    </source>
</reference>
<name>A0A5C1YQ35_9PROT</name>
<dbReference type="Pfam" id="PF00990">
    <property type="entry name" value="GGDEF"/>
    <property type="match status" value="1"/>
</dbReference>
<keyword evidence="4" id="KW-1185">Reference proteome</keyword>
<dbReference type="NCBIfam" id="TIGR00254">
    <property type="entry name" value="GGDEF"/>
    <property type="match status" value="1"/>
</dbReference>
<dbReference type="EMBL" id="CP043506">
    <property type="protein sequence ID" value="QEO17658.1"/>
    <property type="molecule type" value="Genomic_DNA"/>
</dbReference>
<dbReference type="PANTHER" id="PTHR46663">
    <property type="entry name" value="DIGUANYLATE CYCLASE DGCT-RELATED"/>
    <property type="match status" value="1"/>
</dbReference>
<dbReference type="Proteomes" id="UP000324536">
    <property type="component" value="Chromosome"/>
</dbReference>
<evidence type="ECO:0000313" key="4">
    <source>
        <dbReference type="Proteomes" id="UP000324536"/>
    </source>
</evidence>
<dbReference type="GO" id="GO:0003824">
    <property type="term" value="F:catalytic activity"/>
    <property type="evidence" value="ECO:0007669"/>
    <property type="project" value="UniProtKB-ARBA"/>
</dbReference>
<feature type="transmembrane region" description="Helical" evidence="1">
    <location>
        <begin position="89"/>
        <end position="110"/>
    </location>
</feature>
<dbReference type="KEGG" id="acek:FLP30_07905"/>
<dbReference type="InterPro" id="IPR043128">
    <property type="entry name" value="Rev_trsase/Diguanyl_cyclase"/>
</dbReference>
<dbReference type="Gene3D" id="3.30.70.270">
    <property type="match status" value="1"/>
</dbReference>
<evidence type="ECO:0000259" key="2">
    <source>
        <dbReference type="PROSITE" id="PS50887"/>
    </source>
</evidence>
<dbReference type="InterPro" id="IPR029787">
    <property type="entry name" value="Nucleotide_cyclase"/>
</dbReference>
<feature type="transmembrane region" description="Helical" evidence="1">
    <location>
        <begin position="60"/>
        <end position="77"/>
    </location>
</feature>
<gene>
    <name evidence="3" type="ORF">FLP30_07905</name>
</gene>
<sequence>MGACAITYHLRRRDVRRTIPTNWLCLTSLFFGVTIWSGHFIAMCRFLGTDAVAINLPAEIISFLITICGFFLAFRIIDRKIGGRISSYLVGLVIGLDIVTIHCLGKIFIIPPNATVYALNTPLPDTLITGLSFIITWMGISAYMIDYYGRKDALQHFKHLASTDSLTGLPNRASFEDFLAEAITQCRKNRHKAAVLIIDLNRFKEINDEHGHHAGDEVLRVMGDRLKQLVNETQAFIARLGGDEFVAILTKADIHDVRSFAKSLQRLASHPIMLNTHPLKISCSIGISMFPEDGESQETLMRQADLAMYSCKRSNSNDLFFSSAPPPDHDKVLA</sequence>
<organism evidence="3 4">
    <name type="scientific">Acetobacter vaccinii</name>
    <dbReference type="NCBI Taxonomy" id="2592655"/>
    <lineage>
        <taxon>Bacteria</taxon>
        <taxon>Pseudomonadati</taxon>
        <taxon>Pseudomonadota</taxon>
        <taxon>Alphaproteobacteria</taxon>
        <taxon>Acetobacterales</taxon>
        <taxon>Acetobacteraceae</taxon>
        <taxon>Acetobacter</taxon>
    </lineage>
</organism>